<dbReference type="InterPro" id="IPR014027">
    <property type="entry name" value="UDP-Glc/GDP-Man_DH_C"/>
</dbReference>
<reference evidence="6 7" key="1">
    <citation type="submission" date="2019-09" db="EMBL/GenBank/DDBJ databases">
        <title>Vibrio Fortis S7-72.</title>
        <authorList>
            <person name="Das S.K."/>
        </authorList>
    </citation>
    <scope>NUCLEOTIDE SEQUENCE [LARGE SCALE GENOMIC DNA]</scope>
    <source>
        <strain evidence="6 7">S7-72</strain>
    </source>
</reference>
<dbReference type="InterPro" id="IPR001732">
    <property type="entry name" value="UDP-Glc/GDP-Man_DH_N"/>
</dbReference>
<dbReference type="InterPro" id="IPR008927">
    <property type="entry name" value="6-PGluconate_DH-like_C_sf"/>
</dbReference>
<dbReference type="PIRSF" id="PIRSF000124">
    <property type="entry name" value="UDPglc_GDPman_dh"/>
    <property type="match status" value="1"/>
</dbReference>
<gene>
    <name evidence="6" type="primary">tviB</name>
    <name evidence="6" type="ORF">F2Z80_14430</name>
</gene>
<evidence type="ECO:0000259" key="5">
    <source>
        <dbReference type="SMART" id="SM00984"/>
    </source>
</evidence>
<name>A0A5N3S6D4_9VIBR</name>
<comment type="similarity">
    <text evidence="1 4">Belongs to the UDP-glucose/GDP-mannose dehydrogenase family.</text>
</comment>
<dbReference type="InterPro" id="IPR028359">
    <property type="entry name" value="UDP_ManNAc/GlcNAc_DH"/>
</dbReference>
<evidence type="ECO:0000256" key="1">
    <source>
        <dbReference type="ARBA" id="ARBA00006601"/>
    </source>
</evidence>
<dbReference type="EMBL" id="VXDD01000002">
    <property type="protein sequence ID" value="KAB0302366.1"/>
    <property type="molecule type" value="Genomic_DNA"/>
</dbReference>
<dbReference type="InterPro" id="IPR017476">
    <property type="entry name" value="UDP-Glc/GDP-Man"/>
</dbReference>
<evidence type="ECO:0000313" key="6">
    <source>
        <dbReference type="EMBL" id="KAB0302366.1"/>
    </source>
</evidence>
<dbReference type="SMART" id="SM00984">
    <property type="entry name" value="UDPG_MGDP_dh_C"/>
    <property type="match status" value="1"/>
</dbReference>
<dbReference type="PIRSF" id="PIRSF500136">
    <property type="entry name" value="UDP_ManNAc_DH"/>
    <property type="match status" value="1"/>
</dbReference>
<organism evidence="6 7">
    <name type="scientific">Vibrio fortis</name>
    <dbReference type="NCBI Taxonomy" id="212667"/>
    <lineage>
        <taxon>Bacteria</taxon>
        <taxon>Pseudomonadati</taxon>
        <taxon>Pseudomonadota</taxon>
        <taxon>Gammaproteobacteria</taxon>
        <taxon>Vibrionales</taxon>
        <taxon>Vibrionaceae</taxon>
        <taxon>Vibrio</taxon>
    </lineage>
</organism>
<dbReference type="Proteomes" id="UP000326687">
    <property type="component" value="Unassembled WGS sequence"/>
</dbReference>
<dbReference type="SUPFAM" id="SSF48179">
    <property type="entry name" value="6-phosphogluconate dehydrogenase C-terminal domain-like"/>
    <property type="match status" value="1"/>
</dbReference>
<dbReference type="GO" id="GO:0000271">
    <property type="term" value="P:polysaccharide biosynthetic process"/>
    <property type="evidence" value="ECO:0007669"/>
    <property type="project" value="InterPro"/>
</dbReference>
<dbReference type="Pfam" id="PF03720">
    <property type="entry name" value="UDPG_MGDP_dh_C"/>
    <property type="match status" value="1"/>
</dbReference>
<keyword evidence="3" id="KW-0520">NAD</keyword>
<dbReference type="GO" id="GO:0016616">
    <property type="term" value="F:oxidoreductase activity, acting on the CH-OH group of donors, NAD or NADP as acceptor"/>
    <property type="evidence" value="ECO:0007669"/>
    <property type="project" value="InterPro"/>
</dbReference>
<dbReference type="Pfam" id="PF00984">
    <property type="entry name" value="UDPG_MGDP_dh"/>
    <property type="match status" value="1"/>
</dbReference>
<dbReference type="GO" id="GO:0016628">
    <property type="term" value="F:oxidoreductase activity, acting on the CH-CH group of donors, NAD or NADP as acceptor"/>
    <property type="evidence" value="ECO:0007669"/>
    <property type="project" value="InterPro"/>
</dbReference>
<evidence type="ECO:0000256" key="2">
    <source>
        <dbReference type="ARBA" id="ARBA00023002"/>
    </source>
</evidence>
<dbReference type="PANTHER" id="PTHR43491">
    <property type="entry name" value="UDP-N-ACETYL-D-MANNOSAMINE DEHYDROGENASE"/>
    <property type="match status" value="1"/>
</dbReference>
<evidence type="ECO:0000313" key="7">
    <source>
        <dbReference type="Proteomes" id="UP000326687"/>
    </source>
</evidence>
<dbReference type="Pfam" id="PF03721">
    <property type="entry name" value="UDPG_MGDP_dh_N"/>
    <property type="match status" value="1"/>
</dbReference>
<accession>A0A5N3S6D4</accession>
<evidence type="ECO:0000256" key="4">
    <source>
        <dbReference type="PIRNR" id="PIRNR000124"/>
    </source>
</evidence>
<dbReference type="NCBIfam" id="NF011729">
    <property type="entry name" value="PRK15182.1"/>
    <property type="match status" value="1"/>
</dbReference>
<comment type="caution">
    <text evidence="6">The sequence shown here is derived from an EMBL/GenBank/DDBJ whole genome shotgun (WGS) entry which is preliminary data.</text>
</comment>
<sequence>MFEYTKVAIIGLGYVGLPLAVEFGKKMPTLGFDINQSRVDELKNGTDFTLECSEEELKQAEFLTYTADLNELKEANVYIVTVPTPIDEHKQPDLTPLIKASEALGSIVSKGDVLIYESTVYPGATEETCLPVVERVSGLTFNKDFFAGYSPERINPGDKEHRVTNILKVTSGSNDEIAEFVDQLYKTIITAGTHKASSIKVAEAAKVIENTQRDVNIALINELSIIFNKLKIDTLEVLEAAGTKWNFLPFRPGLVGGHCIGVDPYYLTHKAQTVGYHPEMILAGRRLNDGMGKYVVSELVKNMLKQRIHVEGANVLVMGLTFKENCPDLRNTKVVDIISELKEYNINVDIVDPWCSNAEAQYEYGLTLCDEPQQGDYDAIIMAVGHNEFKEMGAAEIHALGKESHVLYDLKYVLDKSDVDMRL</sequence>
<proteinExistence type="inferred from homology"/>
<feature type="domain" description="UDP-glucose/GDP-mannose dehydrogenase C-terminal" evidence="5">
    <location>
        <begin position="316"/>
        <end position="416"/>
    </location>
</feature>
<dbReference type="Gene3D" id="3.40.50.720">
    <property type="entry name" value="NAD(P)-binding Rossmann-like Domain"/>
    <property type="match status" value="2"/>
</dbReference>
<evidence type="ECO:0000256" key="3">
    <source>
        <dbReference type="ARBA" id="ARBA00023027"/>
    </source>
</evidence>
<dbReference type="PANTHER" id="PTHR43491:SF2">
    <property type="entry name" value="UDP-N-ACETYL-D-MANNOSAMINE DEHYDROGENASE"/>
    <property type="match status" value="1"/>
</dbReference>
<dbReference type="InterPro" id="IPR036220">
    <property type="entry name" value="UDP-Glc/GDP-Man_DH_C_sf"/>
</dbReference>
<keyword evidence="2" id="KW-0560">Oxidoreductase</keyword>
<dbReference type="AlphaFoldDB" id="A0A5N3S6D4"/>
<protein>
    <submittedName>
        <fullName evidence="6">Vi polysaccharide biosynthesis UDP-N-acetylglucosamine C-6 dehydrogenase TviB</fullName>
    </submittedName>
</protein>
<dbReference type="SUPFAM" id="SSF52413">
    <property type="entry name" value="UDP-glucose/GDP-mannose dehydrogenase C-terminal domain"/>
    <property type="match status" value="1"/>
</dbReference>
<dbReference type="SUPFAM" id="SSF51735">
    <property type="entry name" value="NAD(P)-binding Rossmann-fold domains"/>
    <property type="match status" value="1"/>
</dbReference>
<dbReference type="InterPro" id="IPR014026">
    <property type="entry name" value="UDP-Glc/GDP-Man_DH_dimer"/>
</dbReference>
<dbReference type="InterPro" id="IPR036291">
    <property type="entry name" value="NAD(P)-bd_dom_sf"/>
</dbReference>
<dbReference type="NCBIfam" id="TIGR03026">
    <property type="entry name" value="NDP-sugDHase"/>
    <property type="match status" value="1"/>
</dbReference>
<dbReference type="GO" id="GO:0051287">
    <property type="term" value="F:NAD binding"/>
    <property type="evidence" value="ECO:0007669"/>
    <property type="project" value="InterPro"/>
</dbReference>